<organism evidence="1 2">
    <name type="scientific">Chryseolinea lacunae</name>
    <dbReference type="NCBI Taxonomy" id="2801331"/>
    <lineage>
        <taxon>Bacteria</taxon>
        <taxon>Pseudomonadati</taxon>
        <taxon>Bacteroidota</taxon>
        <taxon>Cytophagia</taxon>
        <taxon>Cytophagales</taxon>
        <taxon>Fulvivirgaceae</taxon>
        <taxon>Chryseolinea</taxon>
    </lineage>
</organism>
<proteinExistence type="predicted"/>
<comment type="caution">
    <text evidence="1">The sequence shown here is derived from an EMBL/GenBank/DDBJ whole genome shotgun (WGS) entry which is preliminary data.</text>
</comment>
<evidence type="ECO:0000313" key="1">
    <source>
        <dbReference type="EMBL" id="MBL0745229.1"/>
    </source>
</evidence>
<dbReference type="EMBL" id="JAERRB010000015">
    <property type="protein sequence ID" value="MBL0745229.1"/>
    <property type="molecule type" value="Genomic_DNA"/>
</dbReference>
<sequence>MTERELRKLEATIRTKMEDIKAQRVTMKDSGIGVLLNSLKKVDEALYEKILPEYKIIAANYNIFK</sequence>
<evidence type="ECO:0000313" key="2">
    <source>
        <dbReference type="Proteomes" id="UP000613030"/>
    </source>
</evidence>
<name>A0ABS1L0K5_9BACT</name>
<dbReference type="RefSeq" id="WP_202015561.1">
    <property type="nucleotide sequence ID" value="NZ_JAERRB010000015.1"/>
</dbReference>
<gene>
    <name evidence="1" type="ORF">JI741_28625</name>
</gene>
<protein>
    <submittedName>
        <fullName evidence="1">Uncharacterized protein</fullName>
    </submittedName>
</protein>
<accession>A0ABS1L0K5</accession>
<reference evidence="1 2" key="1">
    <citation type="submission" date="2021-01" db="EMBL/GenBank/DDBJ databases">
        <title>Chryseolinea sp. Jin1 Genome sequencing and assembly.</title>
        <authorList>
            <person name="Kim I."/>
        </authorList>
    </citation>
    <scope>NUCLEOTIDE SEQUENCE [LARGE SCALE GENOMIC DNA]</scope>
    <source>
        <strain evidence="1 2">Jin1</strain>
    </source>
</reference>
<dbReference type="Proteomes" id="UP000613030">
    <property type="component" value="Unassembled WGS sequence"/>
</dbReference>
<keyword evidence="2" id="KW-1185">Reference proteome</keyword>